<comment type="catalytic activity">
    <reaction evidence="4">
        <text>indole-3-pyruvate + NADPH + O2 + H(+) = (indol-3-yl)acetate + CO2 + NADP(+) + H2O</text>
        <dbReference type="Rhea" id="RHEA:34331"/>
        <dbReference type="ChEBI" id="CHEBI:15377"/>
        <dbReference type="ChEBI" id="CHEBI:15378"/>
        <dbReference type="ChEBI" id="CHEBI:15379"/>
        <dbReference type="ChEBI" id="CHEBI:16526"/>
        <dbReference type="ChEBI" id="CHEBI:17640"/>
        <dbReference type="ChEBI" id="CHEBI:30854"/>
        <dbReference type="ChEBI" id="CHEBI:57783"/>
        <dbReference type="ChEBI" id="CHEBI:58349"/>
        <dbReference type="EC" id="1.14.13.168"/>
    </reaction>
</comment>
<dbReference type="PANTHER" id="PTHR43539">
    <property type="entry name" value="FLAVIN-BINDING MONOOXYGENASE-LIKE PROTEIN (AFU_ORTHOLOGUE AFUA_4G09220)"/>
    <property type="match status" value="1"/>
</dbReference>
<evidence type="ECO:0000313" key="5">
    <source>
        <dbReference type="EMBL" id="WZN60504.1"/>
    </source>
</evidence>
<comment type="similarity">
    <text evidence="1">Belongs to the FMO family.</text>
</comment>
<dbReference type="SUPFAM" id="SSF51905">
    <property type="entry name" value="FAD/NAD(P)-binding domain"/>
    <property type="match status" value="1"/>
</dbReference>
<gene>
    <name evidence="5" type="ORF">HKI87_03g20380</name>
</gene>
<dbReference type="EMBL" id="CP151503">
    <property type="protein sequence ID" value="WZN60504.1"/>
    <property type="molecule type" value="Genomic_DNA"/>
</dbReference>
<evidence type="ECO:0000256" key="3">
    <source>
        <dbReference type="ARBA" id="ARBA00039148"/>
    </source>
</evidence>
<dbReference type="PANTHER" id="PTHR43539:SF89">
    <property type="entry name" value="NAD(P)-BINDING DOMAIN-CONTAINING PROTEIN"/>
    <property type="match status" value="1"/>
</dbReference>
<protein>
    <recommendedName>
        <fullName evidence="3">indole-3-pyruvate monooxygenase</fullName>
        <ecNumber evidence="3">1.14.13.168</ecNumber>
    </recommendedName>
</protein>
<keyword evidence="6" id="KW-1185">Reference proteome</keyword>
<dbReference type="Proteomes" id="UP001472866">
    <property type="component" value="Chromosome 03"/>
</dbReference>
<dbReference type="InterPro" id="IPR036188">
    <property type="entry name" value="FAD/NAD-bd_sf"/>
</dbReference>
<proteinExistence type="inferred from homology"/>
<evidence type="ECO:0000256" key="4">
    <source>
        <dbReference type="ARBA" id="ARBA00047707"/>
    </source>
</evidence>
<evidence type="ECO:0000256" key="2">
    <source>
        <dbReference type="ARBA" id="ARBA00023002"/>
    </source>
</evidence>
<dbReference type="InterPro" id="IPR050982">
    <property type="entry name" value="Auxin_biosynth/cation_transpt"/>
</dbReference>
<dbReference type="GO" id="GO:0103075">
    <property type="term" value="F:indole-3-pyruvate monooxygenase activity"/>
    <property type="evidence" value="ECO:0007669"/>
    <property type="project" value="UniProtKB-EC"/>
</dbReference>
<organism evidence="5 6">
    <name type="scientific">Chloropicon roscoffensis</name>
    <dbReference type="NCBI Taxonomy" id="1461544"/>
    <lineage>
        <taxon>Eukaryota</taxon>
        <taxon>Viridiplantae</taxon>
        <taxon>Chlorophyta</taxon>
        <taxon>Chloropicophyceae</taxon>
        <taxon>Chloropicales</taxon>
        <taxon>Chloropicaceae</taxon>
        <taxon>Chloropicon</taxon>
    </lineage>
</organism>
<accession>A0AAX4P3J0</accession>
<evidence type="ECO:0000313" key="6">
    <source>
        <dbReference type="Proteomes" id="UP001472866"/>
    </source>
</evidence>
<dbReference type="Gene3D" id="3.50.50.60">
    <property type="entry name" value="FAD/NAD(P)-binding domain"/>
    <property type="match status" value="2"/>
</dbReference>
<keyword evidence="2" id="KW-0560">Oxidoreductase</keyword>
<dbReference type="GO" id="GO:0050660">
    <property type="term" value="F:flavin adenine dinucleotide binding"/>
    <property type="evidence" value="ECO:0007669"/>
    <property type="project" value="TreeGrafter"/>
</dbReference>
<evidence type="ECO:0000256" key="1">
    <source>
        <dbReference type="ARBA" id="ARBA00009183"/>
    </source>
</evidence>
<reference evidence="5 6" key="1">
    <citation type="submission" date="2024-03" db="EMBL/GenBank/DDBJ databases">
        <title>Complete genome sequence of the green alga Chloropicon roscoffensis RCC1871.</title>
        <authorList>
            <person name="Lemieux C."/>
            <person name="Pombert J.-F."/>
            <person name="Otis C."/>
            <person name="Turmel M."/>
        </authorList>
    </citation>
    <scope>NUCLEOTIDE SEQUENCE [LARGE SCALE GENOMIC DNA]</scope>
    <source>
        <strain evidence="5 6">RCC1871</strain>
    </source>
</reference>
<name>A0AAX4P3J0_9CHLO</name>
<dbReference type="EC" id="1.14.13.168" evidence="3"/>
<dbReference type="AlphaFoldDB" id="A0AAX4P3J0"/>
<sequence>MGSNGNGAVAADALLKESEAIHYSRRALAGKRRALAEKLLEEGRALAGPLIEQVKDPEKEDPDKNLFLKPVDLLNACLGLDHMTDEATEELNKIMEVFGGKIMWVTEEPEEVPRPEPNHNHALDVVVVGAGASGVGVGLMLTRVFNLDPERVLLVERGERVGESFHRWPKEMRFISPSFNNQGWTNSFDLNSIAYGTSPAFTLQTEHPNGQEYAHYLNELATQGELNIRFQTQVNAIEPLRKLGLGKISGFKVKTSAAKVGEDGEWMGEEAEGEVLSARYVVWAAGEFQYPRAKEQDPFFPGAELCRHNSSVRSWKELPGDDFVVIGGYESGMDALYNLTTCGKRTTVVSSTAFWKVATDDPSTELAPYTMERVRDGFRRAPTPPRLLAPLRVTSVEYNLTTKGYAVKAKWGAPVEHEGGEHRTAYHGGDAEIEEVGEEGTEVELVTPQAPLLCTGFEGSAALGVVKDLFEWGDEDAGGCLAVAPLLNDFDESTKTQGLFLVGPAVRHDEHIFCFVYKFRQRFAVVADEIARGLGFDTEETVEECREHNMYLDDFTCCKGACGETC</sequence>
<dbReference type="Pfam" id="PF13738">
    <property type="entry name" value="Pyr_redox_3"/>
    <property type="match status" value="1"/>
</dbReference>